<feature type="transmembrane region" description="Helical" evidence="8">
    <location>
        <begin position="472"/>
        <end position="493"/>
    </location>
</feature>
<dbReference type="AlphaFoldDB" id="A0A9P6SPY8"/>
<dbReference type="InterPro" id="IPR045122">
    <property type="entry name" value="Csc1-like"/>
</dbReference>
<feature type="region of interest" description="Disordered" evidence="7">
    <location>
        <begin position="241"/>
        <end position="296"/>
    </location>
</feature>
<evidence type="ECO:0000256" key="8">
    <source>
        <dbReference type="SAM" id="Phobius"/>
    </source>
</evidence>
<dbReference type="GO" id="GO:0005886">
    <property type="term" value="C:plasma membrane"/>
    <property type="evidence" value="ECO:0007669"/>
    <property type="project" value="TreeGrafter"/>
</dbReference>
<dbReference type="InterPro" id="IPR022257">
    <property type="entry name" value="PHM7_ext"/>
</dbReference>
<feature type="region of interest" description="Disordered" evidence="7">
    <location>
        <begin position="1"/>
        <end position="21"/>
    </location>
</feature>
<feature type="transmembrane region" description="Helical" evidence="8">
    <location>
        <begin position="560"/>
        <end position="588"/>
    </location>
</feature>
<dbReference type="Pfam" id="PF02714">
    <property type="entry name" value="RSN1_7TM"/>
    <property type="match status" value="2"/>
</dbReference>
<evidence type="ECO:0000256" key="2">
    <source>
        <dbReference type="ARBA" id="ARBA00007779"/>
    </source>
</evidence>
<evidence type="ECO:0000313" key="13">
    <source>
        <dbReference type="EMBL" id="KAG0645090.1"/>
    </source>
</evidence>
<feature type="domain" description="10TM putative phosphate transporter extracellular tail" evidence="10">
    <location>
        <begin position="952"/>
        <end position="1040"/>
    </location>
</feature>
<comment type="subcellular location">
    <subcellularLocation>
        <location evidence="1">Membrane</location>
        <topology evidence="1">Multi-pass membrane protein</topology>
    </subcellularLocation>
</comment>
<evidence type="ECO:0000256" key="4">
    <source>
        <dbReference type="ARBA" id="ARBA00022692"/>
    </source>
</evidence>
<feature type="transmembrane region" description="Helical" evidence="8">
    <location>
        <begin position="708"/>
        <end position="728"/>
    </location>
</feature>
<feature type="compositionally biased region" description="Polar residues" evidence="7">
    <location>
        <begin position="12"/>
        <end position="21"/>
    </location>
</feature>
<feature type="compositionally biased region" description="Basic and acidic residues" evidence="7">
    <location>
        <begin position="256"/>
        <end position="265"/>
    </location>
</feature>
<dbReference type="InterPro" id="IPR003864">
    <property type="entry name" value="CSC1/OSCA1-like_7TM"/>
</dbReference>
<comment type="caution">
    <text evidence="13">The sequence shown here is derived from an EMBL/GenBank/DDBJ whole genome shotgun (WGS) entry which is preliminary data.</text>
</comment>
<organism evidence="13 14">
    <name type="scientific">Hyphodiscus hymeniophilus</name>
    <dbReference type="NCBI Taxonomy" id="353542"/>
    <lineage>
        <taxon>Eukaryota</taxon>
        <taxon>Fungi</taxon>
        <taxon>Dikarya</taxon>
        <taxon>Ascomycota</taxon>
        <taxon>Pezizomycotina</taxon>
        <taxon>Leotiomycetes</taxon>
        <taxon>Helotiales</taxon>
        <taxon>Hyphodiscaceae</taxon>
        <taxon>Hyphodiscus</taxon>
    </lineage>
</organism>
<reference evidence="13" key="1">
    <citation type="submission" date="2019-07" db="EMBL/GenBank/DDBJ databases">
        <title>Hyphodiscus hymeniophilus genome sequencing and assembly.</title>
        <authorList>
            <person name="Kramer G."/>
            <person name="Nodwell J."/>
        </authorList>
    </citation>
    <scope>NUCLEOTIDE SEQUENCE</scope>
    <source>
        <strain evidence="13">ATCC 34498</strain>
    </source>
</reference>
<keyword evidence="4 8" id="KW-0812">Transmembrane</keyword>
<feature type="region of interest" description="Disordered" evidence="7">
    <location>
        <begin position="309"/>
        <end position="359"/>
    </location>
</feature>
<dbReference type="Pfam" id="PF12621">
    <property type="entry name" value="PHM7_ext"/>
    <property type="match status" value="1"/>
</dbReference>
<feature type="transmembrane region" description="Helical" evidence="8">
    <location>
        <begin position="734"/>
        <end position="752"/>
    </location>
</feature>
<feature type="domain" description="CSC1/OSCA1-like 7TM region" evidence="9">
    <location>
        <begin position="473"/>
        <end position="622"/>
    </location>
</feature>
<evidence type="ECO:0000256" key="7">
    <source>
        <dbReference type="SAM" id="MobiDB-lite"/>
    </source>
</evidence>
<evidence type="ECO:0000313" key="14">
    <source>
        <dbReference type="Proteomes" id="UP000785200"/>
    </source>
</evidence>
<feature type="transmembrane region" description="Helical" evidence="8">
    <location>
        <begin position="608"/>
        <end position="624"/>
    </location>
</feature>
<dbReference type="Pfam" id="PF14703">
    <property type="entry name" value="PHM7_cyt"/>
    <property type="match status" value="1"/>
</dbReference>
<dbReference type="PANTHER" id="PTHR13018">
    <property type="entry name" value="PROBABLE MEMBRANE PROTEIN DUF221-RELATED"/>
    <property type="match status" value="1"/>
</dbReference>
<dbReference type="GO" id="GO:0005227">
    <property type="term" value="F:calcium-activated cation channel activity"/>
    <property type="evidence" value="ECO:0007669"/>
    <property type="project" value="InterPro"/>
</dbReference>
<feature type="domain" description="CSC1/OSCA1-like cytosolic" evidence="12">
    <location>
        <begin position="193"/>
        <end position="462"/>
    </location>
</feature>
<proteinExistence type="inferred from homology"/>
<feature type="transmembrane region" description="Helical" evidence="8">
    <location>
        <begin position="30"/>
        <end position="48"/>
    </location>
</feature>
<accession>A0A9P6SPY8</accession>
<dbReference type="EMBL" id="VNKQ01000020">
    <property type="protein sequence ID" value="KAG0645090.1"/>
    <property type="molecule type" value="Genomic_DNA"/>
</dbReference>
<evidence type="ECO:0000256" key="3">
    <source>
        <dbReference type="ARBA" id="ARBA00022448"/>
    </source>
</evidence>
<feature type="compositionally biased region" description="Low complexity" evidence="7">
    <location>
        <begin position="267"/>
        <end position="279"/>
    </location>
</feature>
<dbReference type="InterPro" id="IPR032880">
    <property type="entry name" value="CSC1/OSCA1-like_N"/>
</dbReference>
<name>A0A9P6SPY8_9HELO</name>
<feature type="transmembrane region" description="Helical" evidence="8">
    <location>
        <begin position="797"/>
        <end position="817"/>
    </location>
</feature>
<feature type="region of interest" description="Disordered" evidence="7">
    <location>
        <begin position="859"/>
        <end position="900"/>
    </location>
</feature>
<dbReference type="Proteomes" id="UP000785200">
    <property type="component" value="Unassembled WGS sequence"/>
</dbReference>
<keyword evidence="3" id="KW-0813">Transport</keyword>
<evidence type="ECO:0000259" key="10">
    <source>
        <dbReference type="Pfam" id="PF12621"/>
    </source>
</evidence>
<feature type="transmembrane region" description="Helical" evidence="8">
    <location>
        <begin position="513"/>
        <end position="539"/>
    </location>
</feature>
<feature type="domain" description="CSC1/OSCA1-like N-terminal transmembrane" evidence="11">
    <location>
        <begin position="31"/>
        <end position="161"/>
    </location>
</feature>
<evidence type="ECO:0000259" key="11">
    <source>
        <dbReference type="Pfam" id="PF13967"/>
    </source>
</evidence>
<dbReference type="InterPro" id="IPR027815">
    <property type="entry name" value="CSC1/OSCA1-like_cyt"/>
</dbReference>
<feature type="transmembrane region" description="Helical" evidence="8">
    <location>
        <begin position="93"/>
        <end position="118"/>
    </location>
</feature>
<gene>
    <name evidence="13" type="ORF">D0Z07_9100</name>
</gene>
<keyword evidence="5 8" id="KW-1133">Transmembrane helix</keyword>
<evidence type="ECO:0000256" key="6">
    <source>
        <dbReference type="ARBA" id="ARBA00023136"/>
    </source>
</evidence>
<protein>
    <recommendedName>
        <fullName evidence="15">DUF221-domain-containing protein</fullName>
    </recommendedName>
</protein>
<evidence type="ECO:0000259" key="12">
    <source>
        <dbReference type="Pfam" id="PF14703"/>
    </source>
</evidence>
<sequence length="1055" mass="118477">MSQPTDPRVGSSRDNSTSTSALKVTTGTNSASFATLFSTFVPVLIYAAETDNRSERSPKLPSGWFNWVKAFYKVPDTAALNHSSIDGFLFLRYLKIVCVICGVGCLITWPVLIPLHILGGAGEEQLNLLTFGNVAHPSWYYVHAFLAWIYFGFILYMVSRECIYFINLRQAYILSPYYANRLSSKTVLFTFFGDSVKSIWIPRDTEELDQLVKERDQTAKRLEKAEIVLIQKANEQWRKAVKSGHPDIEVSTGHSSFEEPAKADFDPLSLSPVSPLELPRQSDEQQPREANYGFEDPNFETTVVIDVNPTSPVSPLSEQTKDADLGAFSETPTSPRDIPRSDGTPGFKNSYGKAGPPPDINGSVAAQWIPHSWRPVHRPIANYGRRVDTIKWTRNRLKQLAPKISKLRRQQKKGQATPIPAVFIEFDSQANAQSAYQTLAHHRANHMFPDIVGLRPQEIVWPSLRMAWWERIAFVAVMIIFWSIPAALVGIISNVKMLTSKVPFLHWIDDLPSVLVGLISGLLPAVALSLLMSLVPFVMRACARQSGVTTLSKVELFTQNTYFVFEVVQVFLVTTFTSAASAAITDVIKNPSSAPSVLSKNLPTASNFYVYVIFFTKVNVFMGAERSQSICHTRDNASSLSKQRTASMEPQFRWDYSTNVCRSYFILQGLAMSSTRIVHLGSLIRHQMMAYSGKNPRLITKKYHRLRLMHWGAIYPVFTNMAVIAITYSLIAPIVLGFAVIGFIIIYFTYRYNILYIYSSELDTRGLHYPRALKQTLTGVYLAEICLAGLFGLREAFGPLVMILGLLLFTFLIHMSLSDALSPLLFNMPRTLAVEEELRRNGHDGLNLGEDKGYLVPDVEDPPLAEQADQDHGYDSDFDPSAPVEPTHDPSPATRSLEGADKALNLTKSSATSYVRTKIAKSPIPVILDRIDFWTYWITPDPTIKPNFLLKFLHPEVFADYSVLRNQVPESWRNGEVEITYDEGTVRDAYCVPSLRSRAPRLIIPRDPAGVSVQEVAHSGKVIQITDEGAWLDKNGGLIVDLDLDRREEWEKMRF</sequence>
<feature type="compositionally biased region" description="Polar residues" evidence="7">
    <location>
        <begin position="309"/>
        <end position="318"/>
    </location>
</feature>
<feature type="domain" description="CSC1/OSCA1-like 7TM region" evidence="9">
    <location>
        <begin position="663"/>
        <end position="791"/>
    </location>
</feature>
<evidence type="ECO:0000256" key="5">
    <source>
        <dbReference type="ARBA" id="ARBA00022989"/>
    </source>
</evidence>
<keyword evidence="6 8" id="KW-0472">Membrane</keyword>
<evidence type="ECO:0000256" key="1">
    <source>
        <dbReference type="ARBA" id="ARBA00004141"/>
    </source>
</evidence>
<comment type="similarity">
    <text evidence="2">Belongs to the CSC1 (TC 1.A.17) family.</text>
</comment>
<evidence type="ECO:0008006" key="15">
    <source>
        <dbReference type="Google" id="ProtNLM"/>
    </source>
</evidence>
<keyword evidence="14" id="KW-1185">Reference proteome</keyword>
<dbReference type="PANTHER" id="PTHR13018:SF53">
    <property type="entry name" value="DUF221 DOMAIN PROTEIN"/>
    <property type="match status" value="1"/>
</dbReference>
<evidence type="ECO:0000259" key="9">
    <source>
        <dbReference type="Pfam" id="PF02714"/>
    </source>
</evidence>
<dbReference type="OrthoDB" id="1076608at2759"/>
<feature type="transmembrane region" description="Helical" evidence="8">
    <location>
        <begin position="138"/>
        <end position="159"/>
    </location>
</feature>
<dbReference type="Pfam" id="PF13967">
    <property type="entry name" value="RSN1_TM"/>
    <property type="match status" value="1"/>
</dbReference>